<dbReference type="Pfam" id="PF01596">
    <property type="entry name" value="Methyltransf_3"/>
    <property type="match status" value="1"/>
</dbReference>
<dbReference type="GO" id="GO:0032259">
    <property type="term" value="P:methylation"/>
    <property type="evidence" value="ECO:0007669"/>
    <property type="project" value="UniProtKB-KW"/>
</dbReference>
<proteinExistence type="inferred from homology"/>
<reference evidence="5 6" key="1">
    <citation type="journal article" date="2019" name="New Phytol.">
        <title>Comparative genomics reveals unique wood-decay strategies and fruiting body development in the Schizophyllaceae.</title>
        <authorList>
            <person name="Almasi E."/>
            <person name="Sahu N."/>
            <person name="Krizsan K."/>
            <person name="Balint B."/>
            <person name="Kovacs G.M."/>
            <person name="Kiss B."/>
            <person name="Cseklye J."/>
            <person name="Drula E."/>
            <person name="Henrissat B."/>
            <person name="Nagy I."/>
            <person name="Chovatia M."/>
            <person name="Adam C."/>
            <person name="LaButti K."/>
            <person name="Lipzen A."/>
            <person name="Riley R."/>
            <person name="Grigoriev I.V."/>
            <person name="Nagy L.G."/>
        </authorList>
    </citation>
    <scope>NUCLEOTIDE SEQUENCE [LARGE SCALE GENOMIC DNA]</scope>
    <source>
        <strain evidence="5 6">NL-1724</strain>
    </source>
</reference>
<dbReference type="InterPro" id="IPR029063">
    <property type="entry name" value="SAM-dependent_MTases_sf"/>
</dbReference>
<keyword evidence="3" id="KW-0949">S-adenosyl-L-methionine</keyword>
<dbReference type="GO" id="GO:0008171">
    <property type="term" value="F:O-methyltransferase activity"/>
    <property type="evidence" value="ECO:0007669"/>
    <property type="project" value="InterPro"/>
</dbReference>
<evidence type="ECO:0000256" key="1">
    <source>
        <dbReference type="ARBA" id="ARBA00022603"/>
    </source>
</evidence>
<organism evidence="5 6">
    <name type="scientific">Schizophyllum amplum</name>
    <dbReference type="NCBI Taxonomy" id="97359"/>
    <lineage>
        <taxon>Eukaryota</taxon>
        <taxon>Fungi</taxon>
        <taxon>Dikarya</taxon>
        <taxon>Basidiomycota</taxon>
        <taxon>Agaricomycotina</taxon>
        <taxon>Agaricomycetes</taxon>
        <taxon>Agaricomycetidae</taxon>
        <taxon>Agaricales</taxon>
        <taxon>Schizophyllaceae</taxon>
        <taxon>Schizophyllum</taxon>
    </lineage>
</organism>
<sequence>MTIFWPGEHANFDTWAASEAYHARFLVGEPDEALTFALANADKNGLPEIAVSAGQGKYLQLLVRALGAKRVIEVGTLGAYSTIWMARGLPKDGKLVTFELSEKHARVARENLAHADLADRVEVVVGPAADSLAATEGNGTFDFAFIDAEIANNVKYMKECKRLVKSGGVIIVDNVVQNGLVADEAQTETWTTGARDLLKYLEKDEETEATTVPTADGRGFDGWMFVLRK</sequence>
<protein>
    <submittedName>
        <fullName evidence="5">O-methyltransferase-domain-containing protein</fullName>
    </submittedName>
</protein>
<evidence type="ECO:0000313" key="6">
    <source>
        <dbReference type="Proteomes" id="UP000320762"/>
    </source>
</evidence>
<dbReference type="STRING" id="97359.A0A550CEX6"/>
<dbReference type="InterPro" id="IPR050362">
    <property type="entry name" value="Cation-dep_OMT"/>
</dbReference>
<evidence type="ECO:0000256" key="3">
    <source>
        <dbReference type="ARBA" id="ARBA00022691"/>
    </source>
</evidence>
<comment type="similarity">
    <text evidence="4">Belongs to the class I-like SAM-binding methyltransferase superfamily. Cation-dependent O-methyltransferase family.</text>
</comment>
<evidence type="ECO:0000256" key="2">
    <source>
        <dbReference type="ARBA" id="ARBA00022679"/>
    </source>
</evidence>
<dbReference type="PANTHER" id="PTHR10509:SF14">
    <property type="entry name" value="CAFFEOYL-COA O-METHYLTRANSFERASE 3-RELATED"/>
    <property type="match status" value="1"/>
</dbReference>
<keyword evidence="2 5" id="KW-0808">Transferase</keyword>
<comment type="caution">
    <text evidence="5">The sequence shown here is derived from an EMBL/GenBank/DDBJ whole genome shotgun (WGS) entry which is preliminary data.</text>
</comment>
<gene>
    <name evidence="5" type="ORF">BD626DRAFT_494113</name>
</gene>
<dbReference type="GO" id="GO:0008757">
    <property type="term" value="F:S-adenosylmethionine-dependent methyltransferase activity"/>
    <property type="evidence" value="ECO:0007669"/>
    <property type="project" value="TreeGrafter"/>
</dbReference>
<evidence type="ECO:0000256" key="4">
    <source>
        <dbReference type="ARBA" id="ARBA00023453"/>
    </source>
</evidence>
<dbReference type="InterPro" id="IPR002935">
    <property type="entry name" value="SAM_O-MeTrfase"/>
</dbReference>
<accession>A0A550CEX6</accession>
<dbReference type="SUPFAM" id="SSF53335">
    <property type="entry name" value="S-adenosyl-L-methionine-dependent methyltransferases"/>
    <property type="match status" value="1"/>
</dbReference>
<dbReference type="PANTHER" id="PTHR10509">
    <property type="entry name" value="O-METHYLTRANSFERASE-RELATED"/>
    <property type="match status" value="1"/>
</dbReference>
<keyword evidence="1 5" id="KW-0489">Methyltransferase</keyword>
<dbReference type="EMBL" id="VDMD01000009">
    <property type="protein sequence ID" value="TRM63363.1"/>
    <property type="molecule type" value="Genomic_DNA"/>
</dbReference>
<dbReference type="Gene3D" id="3.40.50.150">
    <property type="entry name" value="Vaccinia Virus protein VP39"/>
    <property type="match status" value="1"/>
</dbReference>
<dbReference type="CDD" id="cd02440">
    <property type="entry name" value="AdoMet_MTases"/>
    <property type="match status" value="1"/>
</dbReference>
<name>A0A550CEX6_9AGAR</name>
<dbReference type="PROSITE" id="PS51682">
    <property type="entry name" value="SAM_OMT_I"/>
    <property type="match status" value="1"/>
</dbReference>
<dbReference type="OrthoDB" id="10251242at2759"/>
<evidence type="ECO:0000313" key="5">
    <source>
        <dbReference type="EMBL" id="TRM63363.1"/>
    </source>
</evidence>
<dbReference type="AlphaFoldDB" id="A0A550CEX6"/>
<dbReference type="Proteomes" id="UP000320762">
    <property type="component" value="Unassembled WGS sequence"/>
</dbReference>
<keyword evidence="6" id="KW-1185">Reference proteome</keyword>